<dbReference type="Proteomes" id="UP000069272">
    <property type="component" value="Chromosome X"/>
</dbReference>
<evidence type="ECO:0000313" key="1">
    <source>
        <dbReference type="EnsemblMetazoa" id="AALB009741-PA"/>
    </source>
</evidence>
<dbReference type="EnsemblMetazoa" id="AALB009741-RA">
    <property type="protein sequence ID" value="AALB009741-PA"/>
    <property type="gene ID" value="AALB009741"/>
</dbReference>
<dbReference type="VEuPathDB" id="VectorBase:AALB20_028512"/>
<name>A0A182FT61_ANOAL</name>
<reference evidence="1" key="2">
    <citation type="submission" date="2022-08" db="UniProtKB">
        <authorList>
            <consortium name="EnsemblMetazoa"/>
        </authorList>
    </citation>
    <scope>IDENTIFICATION</scope>
    <source>
        <strain evidence="1">STECLA/ALBI9_A</strain>
    </source>
</reference>
<accession>A0A182FT61</accession>
<sequence>MAPLKLKFRMGIGASRSTSQEQDPVIDCQPNPAGPISNTANPNELRSSITHRPDQDKEGYATITNDRCALIVSNDSTDGQILGYDNPALTNTEATNIVPLSPPPSYEYVLEEVS</sequence>
<dbReference type="AlphaFoldDB" id="A0A182FT61"/>
<dbReference type="VEuPathDB" id="VectorBase:AALB009741"/>
<evidence type="ECO:0000313" key="2">
    <source>
        <dbReference type="Proteomes" id="UP000069272"/>
    </source>
</evidence>
<reference evidence="1 2" key="1">
    <citation type="journal article" date="2017" name="G3 (Bethesda)">
        <title>The Physical Genome Mapping of Anopheles albimanus Corrected Scaffold Misassemblies and Identified Interarm Rearrangements in Genus Anopheles.</title>
        <authorList>
            <person name="Artemov G.N."/>
            <person name="Peery A.N."/>
            <person name="Jiang X."/>
            <person name="Tu Z."/>
            <person name="Stegniy V.N."/>
            <person name="Sharakhova M.V."/>
            <person name="Sharakhov I.V."/>
        </authorList>
    </citation>
    <scope>NUCLEOTIDE SEQUENCE [LARGE SCALE GENOMIC DNA]</scope>
    <source>
        <strain evidence="1 2">ALBI9_A</strain>
    </source>
</reference>
<proteinExistence type="predicted"/>
<protein>
    <submittedName>
        <fullName evidence="1">Uncharacterized protein</fullName>
    </submittedName>
</protein>
<organism evidence="1 2">
    <name type="scientific">Anopheles albimanus</name>
    <name type="common">New world malaria mosquito</name>
    <dbReference type="NCBI Taxonomy" id="7167"/>
    <lineage>
        <taxon>Eukaryota</taxon>
        <taxon>Metazoa</taxon>
        <taxon>Ecdysozoa</taxon>
        <taxon>Arthropoda</taxon>
        <taxon>Hexapoda</taxon>
        <taxon>Insecta</taxon>
        <taxon>Pterygota</taxon>
        <taxon>Neoptera</taxon>
        <taxon>Endopterygota</taxon>
        <taxon>Diptera</taxon>
        <taxon>Nematocera</taxon>
        <taxon>Culicoidea</taxon>
        <taxon>Culicidae</taxon>
        <taxon>Anophelinae</taxon>
        <taxon>Anopheles</taxon>
    </lineage>
</organism>
<keyword evidence="2" id="KW-1185">Reference proteome</keyword>